<evidence type="ECO:0000313" key="8">
    <source>
        <dbReference type="Proteomes" id="UP000678393"/>
    </source>
</evidence>
<evidence type="ECO:0000256" key="2">
    <source>
        <dbReference type="ARBA" id="ARBA00022692"/>
    </source>
</evidence>
<feature type="transmembrane region" description="Helical" evidence="5">
    <location>
        <begin position="29"/>
        <end position="58"/>
    </location>
</feature>
<dbReference type="Proteomes" id="UP000678393">
    <property type="component" value="Unassembled WGS sequence"/>
</dbReference>
<evidence type="ECO:0000259" key="6">
    <source>
        <dbReference type="PROSITE" id="PS50262"/>
    </source>
</evidence>
<dbReference type="GO" id="GO:0016020">
    <property type="term" value="C:membrane"/>
    <property type="evidence" value="ECO:0007669"/>
    <property type="project" value="UniProtKB-SubCell"/>
</dbReference>
<protein>
    <recommendedName>
        <fullName evidence="6">G-protein coupled receptors family 1 profile domain-containing protein</fullName>
    </recommendedName>
</protein>
<name>A0A8S3ZRK3_9EUPU</name>
<organism evidence="7 8">
    <name type="scientific">Candidula unifasciata</name>
    <dbReference type="NCBI Taxonomy" id="100452"/>
    <lineage>
        <taxon>Eukaryota</taxon>
        <taxon>Metazoa</taxon>
        <taxon>Spiralia</taxon>
        <taxon>Lophotrochozoa</taxon>
        <taxon>Mollusca</taxon>
        <taxon>Gastropoda</taxon>
        <taxon>Heterobranchia</taxon>
        <taxon>Euthyneura</taxon>
        <taxon>Panpulmonata</taxon>
        <taxon>Eupulmonata</taxon>
        <taxon>Stylommatophora</taxon>
        <taxon>Helicina</taxon>
        <taxon>Helicoidea</taxon>
        <taxon>Geomitridae</taxon>
        <taxon>Candidula</taxon>
    </lineage>
</organism>
<evidence type="ECO:0000313" key="7">
    <source>
        <dbReference type="EMBL" id="CAG5129996.1"/>
    </source>
</evidence>
<gene>
    <name evidence="7" type="ORF">CUNI_LOCUS15554</name>
</gene>
<dbReference type="AlphaFoldDB" id="A0A8S3ZRK3"/>
<dbReference type="OrthoDB" id="6080945at2759"/>
<reference evidence="7" key="1">
    <citation type="submission" date="2021-04" db="EMBL/GenBank/DDBJ databases">
        <authorList>
            <consortium name="Molecular Ecology Group"/>
        </authorList>
    </citation>
    <scope>NUCLEOTIDE SEQUENCE</scope>
</reference>
<dbReference type="PROSITE" id="PS50262">
    <property type="entry name" value="G_PROTEIN_RECEP_F1_2"/>
    <property type="match status" value="1"/>
</dbReference>
<feature type="non-terminal residue" evidence="7">
    <location>
        <position position="1"/>
    </location>
</feature>
<evidence type="ECO:0000256" key="3">
    <source>
        <dbReference type="ARBA" id="ARBA00022989"/>
    </source>
</evidence>
<dbReference type="Gene3D" id="1.20.1070.10">
    <property type="entry name" value="Rhodopsin 7-helix transmembrane proteins"/>
    <property type="match status" value="1"/>
</dbReference>
<sequence>KETMNKSLYTTKEEKSLGAAIIDEAVVEIFMYVMVSGLCQLINLFGIVTNIFNIICFVKQGFKDTVNISLLGLSISDLCCLITMMCTCILLMPALMNADLPFGSFEVMYLVSALPHLDFTRASSCITAMITLTKCISVVDPLR</sequence>
<comment type="caution">
    <text evidence="7">The sequence shown here is derived from an EMBL/GenBank/DDBJ whole genome shotgun (WGS) entry which is preliminary data.</text>
</comment>
<accession>A0A8S3ZRK3</accession>
<keyword evidence="2 5" id="KW-0812">Transmembrane</keyword>
<keyword evidence="8" id="KW-1185">Reference proteome</keyword>
<feature type="non-terminal residue" evidence="7">
    <location>
        <position position="143"/>
    </location>
</feature>
<keyword evidence="4 5" id="KW-0472">Membrane</keyword>
<evidence type="ECO:0000256" key="1">
    <source>
        <dbReference type="ARBA" id="ARBA00004370"/>
    </source>
</evidence>
<dbReference type="SUPFAM" id="SSF81321">
    <property type="entry name" value="Family A G protein-coupled receptor-like"/>
    <property type="match status" value="1"/>
</dbReference>
<feature type="transmembrane region" description="Helical" evidence="5">
    <location>
        <begin position="70"/>
        <end position="95"/>
    </location>
</feature>
<dbReference type="InterPro" id="IPR017452">
    <property type="entry name" value="GPCR_Rhodpsn_7TM"/>
</dbReference>
<comment type="subcellular location">
    <subcellularLocation>
        <location evidence="1">Membrane</location>
    </subcellularLocation>
</comment>
<dbReference type="EMBL" id="CAJHNH020003786">
    <property type="protein sequence ID" value="CAG5129996.1"/>
    <property type="molecule type" value="Genomic_DNA"/>
</dbReference>
<evidence type="ECO:0000256" key="4">
    <source>
        <dbReference type="ARBA" id="ARBA00023136"/>
    </source>
</evidence>
<feature type="domain" description="G-protein coupled receptors family 1 profile" evidence="6">
    <location>
        <begin position="49"/>
        <end position="143"/>
    </location>
</feature>
<keyword evidence="3 5" id="KW-1133">Transmembrane helix</keyword>
<proteinExistence type="predicted"/>
<evidence type="ECO:0000256" key="5">
    <source>
        <dbReference type="SAM" id="Phobius"/>
    </source>
</evidence>